<evidence type="ECO:0000313" key="1">
    <source>
        <dbReference type="EMBL" id="MFD1126108.1"/>
    </source>
</evidence>
<accession>A0ABW3PJD5</accession>
<protein>
    <submittedName>
        <fullName evidence="1">DUF177 domain-containing protein</fullName>
    </submittedName>
</protein>
<comment type="caution">
    <text evidence="1">The sequence shown here is derived from an EMBL/GenBank/DDBJ whole genome shotgun (WGS) entry which is preliminary data.</text>
</comment>
<dbReference type="InterPro" id="IPR003772">
    <property type="entry name" value="YceD"/>
</dbReference>
<evidence type="ECO:0000313" key="2">
    <source>
        <dbReference type="Proteomes" id="UP001597156"/>
    </source>
</evidence>
<dbReference type="RefSeq" id="WP_121978507.1">
    <property type="nucleotide sequence ID" value="NZ_JBHTLH010000042.1"/>
</dbReference>
<name>A0ABW3PJD5_9LACO</name>
<reference evidence="2" key="1">
    <citation type="journal article" date="2019" name="Int. J. Syst. Evol. Microbiol.">
        <title>The Global Catalogue of Microorganisms (GCM) 10K type strain sequencing project: providing services to taxonomists for standard genome sequencing and annotation.</title>
        <authorList>
            <consortium name="The Broad Institute Genomics Platform"/>
            <consortium name="The Broad Institute Genome Sequencing Center for Infectious Disease"/>
            <person name="Wu L."/>
            <person name="Ma J."/>
        </authorList>
    </citation>
    <scope>NUCLEOTIDE SEQUENCE [LARGE SCALE GENOMIC DNA]</scope>
    <source>
        <strain evidence="2">CCUG 71848</strain>
    </source>
</reference>
<organism evidence="1 2">
    <name type="scientific">Lentilactobacillus raoultii</name>
    <dbReference type="NCBI Taxonomy" id="1987503"/>
    <lineage>
        <taxon>Bacteria</taxon>
        <taxon>Bacillati</taxon>
        <taxon>Bacillota</taxon>
        <taxon>Bacilli</taxon>
        <taxon>Lactobacillales</taxon>
        <taxon>Lactobacillaceae</taxon>
        <taxon>Lentilactobacillus</taxon>
    </lineage>
</organism>
<keyword evidence="2" id="KW-1185">Reference proteome</keyword>
<gene>
    <name evidence="1" type="ORF">ACFQ22_12175</name>
</gene>
<dbReference type="Pfam" id="PF02620">
    <property type="entry name" value="YceD"/>
    <property type="match status" value="1"/>
</dbReference>
<dbReference type="Proteomes" id="UP001597156">
    <property type="component" value="Unassembled WGS sequence"/>
</dbReference>
<proteinExistence type="predicted"/>
<dbReference type="EMBL" id="JBHTLH010000042">
    <property type="protein sequence ID" value="MFD1126108.1"/>
    <property type="molecule type" value="Genomic_DNA"/>
</dbReference>
<sequence>MKWFFKDLQKYSDTDPFTFDETLDIKSELLTRYADEVIDATTFKINGTAFADRGDVIVDTHIVGKLVVPSSRSLTPVDLPLDFTVEEYYVPSKAAESRYDKDDVVFILGEEDEIDIRSAVIDNVILHIPMHILSPEEKAGKVAMPSGNDWKVLSVDDYENQKAELKTVDPRLAKLKNFFNDQKSN</sequence>